<dbReference type="InterPro" id="IPR013324">
    <property type="entry name" value="RNA_pol_sigma_r3/r4-like"/>
</dbReference>
<dbReference type="Proteomes" id="UP000375690">
    <property type="component" value="Unassembled WGS sequence"/>
</dbReference>
<dbReference type="SUPFAM" id="SSF88946">
    <property type="entry name" value="Sigma2 domain of RNA polymerase sigma factors"/>
    <property type="match status" value="1"/>
</dbReference>
<evidence type="ECO:0000259" key="5">
    <source>
        <dbReference type="Pfam" id="PF04542"/>
    </source>
</evidence>
<dbReference type="InterPro" id="IPR007627">
    <property type="entry name" value="RNA_pol_sigma70_r2"/>
</dbReference>
<dbReference type="Proteomes" id="UP000435985">
    <property type="component" value="Unassembled WGS sequence"/>
</dbReference>
<dbReference type="Pfam" id="PF04542">
    <property type="entry name" value="Sigma70_r2"/>
    <property type="match status" value="1"/>
</dbReference>
<dbReference type="EMBL" id="VWFC01000008">
    <property type="protein sequence ID" value="KAB1327676.1"/>
    <property type="molecule type" value="Genomic_DNA"/>
</dbReference>
<dbReference type="PATRIC" id="fig|28116.10.peg.4202"/>
<evidence type="ECO:0000313" key="8">
    <source>
        <dbReference type="EMBL" id="KAB1327676.1"/>
    </source>
</evidence>
<feature type="domain" description="RNA polymerase sigma factor 70 region 4 type 2" evidence="6">
    <location>
        <begin position="121"/>
        <end position="170"/>
    </location>
</feature>
<dbReference type="InterPro" id="IPR014284">
    <property type="entry name" value="RNA_pol_sigma-70_dom"/>
</dbReference>
<reference evidence="10 11" key="1">
    <citation type="submission" date="2016-10" db="EMBL/GenBank/DDBJ databases">
        <authorList>
            <person name="de Groot N.N."/>
        </authorList>
    </citation>
    <scope>NUCLEOTIDE SEQUENCE [LARGE SCALE GENOMIC DNA]</scope>
    <source>
        <strain evidence="10 11">NLAE-zl-C57</strain>
    </source>
</reference>
<evidence type="ECO:0000256" key="3">
    <source>
        <dbReference type="ARBA" id="ARBA00023082"/>
    </source>
</evidence>
<accession>A0A139KTH1</accession>
<evidence type="ECO:0000313" key="7">
    <source>
        <dbReference type="EMBL" id="KAA4661748.1"/>
    </source>
</evidence>
<evidence type="ECO:0000256" key="1">
    <source>
        <dbReference type="ARBA" id="ARBA00010641"/>
    </source>
</evidence>
<evidence type="ECO:0000313" key="13">
    <source>
        <dbReference type="Proteomes" id="UP000435985"/>
    </source>
</evidence>
<proteinExistence type="inferred from homology"/>
<reference evidence="9" key="3">
    <citation type="submission" date="2022-10" db="EMBL/GenBank/DDBJ databases">
        <title>Human gut microbiome strain richness.</title>
        <authorList>
            <person name="Chen-Liaw A."/>
        </authorList>
    </citation>
    <scope>NUCLEOTIDE SEQUENCE</scope>
    <source>
        <strain evidence="9">BSD2780120875st1_E1_BSD2780120875_150330</strain>
    </source>
</reference>
<dbReference type="PANTHER" id="PTHR43133:SF46">
    <property type="entry name" value="RNA POLYMERASE SIGMA-70 FACTOR ECF SUBFAMILY"/>
    <property type="match status" value="1"/>
</dbReference>
<dbReference type="EMBL" id="JAQNZF010000006">
    <property type="protein sequence ID" value="MDC2741846.1"/>
    <property type="molecule type" value="Genomic_DNA"/>
</dbReference>
<evidence type="ECO:0000259" key="6">
    <source>
        <dbReference type="Pfam" id="PF08281"/>
    </source>
</evidence>
<reference evidence="12 13" key="2">
    <citation type="journal article" date="2019" name="Nat. Med.">
        <title>A library of human gut bacterial isolates paired with longitudinal multiomics data enables mechanistic microbiome research.</title>
        <authorList>
            <person name="Poyet M."/>
            <person name="Groussin M."/>
            <person name="Gibbons S.M."/>
            <person name="Avila-Pacheco J."/>
            <person name="Jiang X."/>
            <person name="Kearney S.M."/>
            <person name="Perrotta A.R."/>
            <person name="Berdy B."/>
            <person name="Zhao S."/>
            <person name="Lieberman T.D."/>
            <person name="Swanson P.K."/>
            <person name="Smith M."/>
            <person name="Roesemann S."/>
            <person name="Alexander J.E."/>
            <person name="Rich S.A."/>
            <person name="Livny J."/>
            <person name="Vlamakis H."/>
            <person name="Clish C."/>
            <person name="Bullock K."/>
            <person name="Deik A."/>
            <person name="Scott J."/>
            <person name="Pierce K.A."/>
            <person name="Xavier R.J."/>
            <person name="Alm E.J."/>
        </authorList>
    </citation>
    <scope>NUCLEOTIDE SEQUENCE [LARGE SCALE GENOMIC DNA]</scope>
    <source>
        <strain evidence="7 13">BIOML-A14</strain>
        <strain evidence="8 12">BIOML-A2</strain>
    </source>
</reference>
<evidence type="ECO:0000313" key="12">
    <source>
        <dbReference type="Proteomes" id="UP000375690"/>
    </source>
</evidence>
<dbReference type="Proteomes" id="UP000181870">
    <property type="component" value="Unassembled WGS sequence"/>
</dbReference>
<evidence type="ECO:0000313" key="10">
    <source>
        <dbReference type="EMBL" id="SDH10151.1"/>
    </source>
</evidence>
<comment type="similarity">
    <text evidence="1">Belongs to the sigma-70 factor family. ECF subfamily.</text>
</comment>
<dbReference type="GO" id="GO:0003677">
    <property type="term" value="F:DNA binding"/>
    <property type="evidence" value="ECO:0007669"/>
    <property type="project" value="InterPro"/>
</dbReference>
<evidence type="ECO:0000256" key="4">
    <source>
        <dbReference type="ARBA" id="ARBA00023163"/>
    </source>
</evidence>
<dbReference type="InterPro" id="IPR039425">
    <property type="entry name" value="RNA_pol_sigma-70-like"/>
</dbReference>
<dbReference type="Proteomes" id="UP001219389">
    <property type="component" value="Unassembled WGS sequence"/>
</dbReference>
<dbReference type="GO" id="GO:0006352">
    <property type="term" value="P:DNA-templated transcription initiation"/>
    <property type="evidence" value="ECO:0007669"/>
    <property type="project" value="InterPro"/>
</dbReference>
<feature type="domain" description="RNA polymerase sigma-70 region 2" evidence="5">
    <location>
        <begin position="23"/>
        <end position="87"/>
    </location>
</feature>
<dbReference type="NCBIfam" id="TIGR02937">
    <property type="entry name" value="sigma70-ECF"/>
    <property type="match status" value="1"/>
</dbReference>
<keyword evidence="2" id="KW-0805">Transcription regulation</keyword>
<dbReference type="Pfam" id="PF08281">
    <property type="entry name" value="Sigma70_r4_2"/>
    <property type="match status" value="1"/>
</dbReference>
<gene>
    <name evidence="8" type="ORF">F3B53_09385</name>
    <name evidence="7" type="ORF">F3B98_21860</name>
    <name evidence="9" type="ORF">PO382_06375</name>
    <name evidence="10" type="ORF">SAMN05192582_1001148</name>
</gene>
<name>A0A139KTH1_BACOV</name>
<dbReference type="AlphaFoldDB" id="A0A139KTH1"/>
<keyword evidence="3" id="KW-0731">Sigma factor</keyword>
<organism evidence="8 12">
    <name type="scientific">Bacteroides ovatus</name>
    <dbReference type="NCBI Taxonomy" id="28116"/>
    <lineage>
        <taxon>Bacteria</taxon>
        <taxon>Pseudomonadati</taxon>
        <taxon>Bacteroidota</taxon>
        <taxon>Bacteroidia</taxon>
        <taxon>Bacteroidales</taxon>
        <taxon>Bacteroidaceae</taxon>
        <taxon>Bacteroides</taxon>
    </lineage>
</organism>
<dbReference type="Gene3D" id="1.10.1740.10">
    <property type="match status" value="1"/>
</dbReference>
<dbReference type="GO" id="GO:0016987">
    <property type="term" value="F:sigma factor activity"/>
    <property type="evidence" value="ECO:0007669"/>
    <property type="project" value="UniProtKB-KW"/>
</dbReference>
<dbReference type="PANTHER" id="PTHR43133">
    <property type="entry name" value="RNA POLYMERASE ECF-TYPE SIGMA FACTO"/>
    <property type="match status" value="1"/>
</dbReference>
<sequence length="180" mass="21053">MEDLERELLLISKGDELAFNSFMNRYSKRLYYHAFGILSNKEMAEEVVGDVFFEVWKLRSTLLEIASMSSWLNTIVYRKSISYLRKEVKSNQEISFEELQNFSFPDMQTPMDDMLSREEIQCLNEAINSLPPKCKHVFFLAKLEQMPYAEIARMLQISLPTVNYHIGYAMNALRKRLVGG</sequence>
<dbReference type="Gene3D" id="1.10.10.10">
    <property type="entry name" value="Winged helix-like DNA-binding domain superfamily/Winged helix DNA-binding domain"/>
    <property type="match status" value="1"/>
</dbReference>
<evidence type="ECO:0000313" key="11">
    <source>
        <dbReference type="Proteomes" id="UP000181870"/>
    </source>
</evidence>
<dbReference type="NCBIfam" id="TIGR02985">
    <property type="entry name" value="Sig70_bacteroi1"/>
    <property type="match status" value="1"/>
</dbReference>
<protein>
    <submittedName>
        <fullName evidence="8 10">RNA polymerase sigma-70 factor</fullName>
    </submittedName>
</protein>
<keyword evidence="4" id="KW-0804">Transcription</keyword>
<dbReference type="SUPFAM" id="SSF88659">
    <property type="entry name" value="Sigma3 and sigma4 domains of RNA polymerase sigma factors"/>
    <property type="match status" value="1"/>
</dbReference>
<dbReference type="InterPro" id="IPR013325">
    <property type="entry name" value="RNA_pol_sigma_r2"/>
</dbReference>
<evidence type="ECO:0000313" key="9">
    <source>
        <dbReference type="EMBL" id="MDC2741846.1"/>
    </source>
</evidence>
<dbReference type="RefSeq" id="WP_004311189.1">
    <property type="nucleotide sequence ID" value="NZ_CAAKNR010000210.1"/>
</dbReference>
<dbReference type="EMBL" id="VWFO01000036">
    <property type="protein sequence ID" value="KAA4661748.1"/>
    <property type="molecule type" value="Genomic_DNA"/>
</dbReference>
<evidence type="ECO:0000256" key="2">
    <source>
        <dbReference type="ARBA" id="ARBA00023015"/>
    </source>
</evidence>
<dbReference type="InterPro" id="IPR013249">
    <property type="entry name" value="RNA_pol_sigma70_r4_t2"/>
</dbReference>
<dbReference type="InterPro" id="IPR036388">
    <property type="entry name" value="WH-like_DNA-bd_sf"/>
</dbReference>
<dbReference type="InterPro" id="IPR014327">
    <property type="entry name" value="RNA_pol_sigma70_bacteroid"/>
</dbReference>
<dbReference type="EMBL" id="FNDO01000001">
    <property type="protein sequence ID" value="SDH10151.1"/>
    <property type="molecule type" value="Genomic_DNA"/>
</dbReference>